<evidence type="ECO:0000256" key="5">
    <source>
        <dbReference type="ARBA" id="ARBA00023136"/>
    </source>
</evidence>
<dbReference type="eggNOG" id="COG4178">
    <property type="taxonomic scope" value="Bacteria"/>
</dbReference>
<dbReference type="GO" id="GO:0005524">
    <property type="term" value="F:ATP binding"/>
    <property type="evidence" value="ECO:0007669"/>
    <property type="project" value="InterPro"/>
</dbReference>
<evidence type="ECO:0000313" key="7">
    <source>
        <dbReference type="EMBL" id="ABD90223.1"/>
    </source>
</evidence>
<evidence type="ECO:0000256" key="4">
    <source>
        <dbReference type="ARBA" id="ARBA00022989"/>
    </source>
</evidence>
<dbReference type="Gene3D" id="1.20.1560.10">
    <property type="entry name" value="ABC transporter type 1, transmembrane domain"/>
    <property type="match status" value="1"/>
</dbReference>
<keyword evidence="4 6" id="KW-1133">Transmembrane helix</keyword>
<dbReference type="EMBL" id="CP000301">
    <property type="protein sequence ID" value="ABD90223.1"/>
    <property type="molecule type" value="Genomic_DNA"/>
</dbReference>
<keyword evidence="5 6" id="KW-0472">Membrane</keyword>
<dbReference type="RefSeq" id="WP_011475100.1">
    <property type="nucleotide sequence ID" value="NC_007925.1"/>
</dbReference>
<dbReference type="GO" id="GO:0015833">
    <property type="term" value="P:peptide transport"/>
    <property type="evidence" value="ECO:0007669"/>
    <property type="project" value="InterPro"/>
</dbReference>
<evidence type="ECO:0000256" key="1">
    <source>
        <dbReference type="ARBA" id="ARBA00004651"/>
    </source>
</evidence>
<dbReference type="STRING" id="316056.RPC_4701"/>
<gene>
    <name evidence="7" type="ordered locus">RPC_4701</name>
</gene>
<dbReference type="GO" id="GO:0005886">
    <property type="term" value="C:plasma membrane"/>
    <property type="evidence" value="ECO:0007669"/>
    <property type="project" value="UniProtKB-SubCell"/>
</dbReference>
<name>Q20XB3_RHOPB</name>
<dbReference type="PANTHER" id="PTHR11384">
    <property type="entry name" value="ATP-BINDING CASSETTE, SUB-FAMILY D MEMBER"/>
    <property type="match status" value="1"/>
</dbReference>
<dbReference type="GO" id="GO:1904680">
    <property type="term" value="F:peptide transmembrane transporter activity"/>
    <property type="evidence" value="ECO:0007669"/>
    <property type="project" value="InterPro"/>
</dbReference>
<dbReference type="PANTHER" id="PTHR11384:SF59">
    <property type="entry name" value="LYSOSOMAL COBALAMIN TRANSPORTER ABCD4"/>
    <property type="match status" value="1"/>
</dbReference>
<dbReference type="AlphaFoldDB" id="Q20XB3"/>
<feature type="transmembrane region" description="Helical" evidence="6">
    <location>
        <begin position="192"/>
        <end position="212"/>
    </location>
</feature>
<evidence type="ECO:0000256" key="2">
    <source>
        <dbReference type="ARBA" id="ARBA00022448"/>
    </source>
</evidence>
<dbReference type="HOGENOM" id="CLU_061739_0_0_5"/>
<dbReference type="SUPFAM" id="SSF90123">
    <property type="entry name" value="ABC transporter transmembrane region"/>
    <property type="match status" value="1"/>
</dbReference>
<dbReference type="OrthoDB" id="9810134at2"/>
<evidence type="ECO:0000256" key="3">
    <source>
        <dbReference type="ARBA" id="ARBA00022692"/>
    </source>
</evidence>
<comment type="subcellular location">
    <subcellularLocation>
        <location evidence="1">Cell membrane</location>
        <topology evidence="1">Multi-pass membrane protein</topology>
    </subcellularLocation>
</comment>
<evidence type="ECO:0000256" key="6">
    <source>
        <dbReference type="SAM" id="Phobius"/>
    </source>
</evidence>
<reference evidence="7" key="1">
    <citation type="submission" date="2006-03" db="EMBL/GenBank/DDBJ databases">
        <title>Complete sequence of Rhodopseudomonas palustris BisB18.</title>
        <authorList>
            <consortium name="US DOE Joint Genome Institute"/>
            <person name="Copeland A."/>
            <person name="Lucas S."/>
            <person name="Lapidus A."/>
            <person name="Barry K."/>
            <person name="Detter J.C."/>
            <person name="Glavina del Rio T."/>
            <person name="Hammon N."/>
            <person name="Israni S."/>
            <person name="Dalin E."/>
            <person name="Tice H."/>
            <person name="Pitluck S."/>
            <person name="Chain P."/>
            <person name="Malfatti S."/>
            <person name="Shin M."/>
            <person name="Vergez L."/>
            <person name="Schmutz J."/>
            <person name="Larimer F."/>
            <person name="Land M."/>
            <person name="Hauser L."/>
            <person name="Pelletier D.A."/>
            <person name="Kyrpides N."/>
            <person name="Anderson I."/>
            <person name="Oda Y."/>
            <person name="Harwood C.S."/>
            <person name="Richardson P."/>
        </authorList>
    </citation>
    <scope>NUCLEOTIDE SEQUENCE [LARGE SCALE GENOMIC DNA]</scope>
    <source>
        <strain evidence="7">BisB18</strain>
    </source>
</reference>
<dbReference type="Pfam" id="PF05992">
    <property type="entry name" value="SbmA_BacA"/>
    <property type="match status" value="1"/>
</dbReference>
<proteinExistence type="predicted"/>
<dbReference type="InterPro" id="IPR036640">
    <property type="entry name" value="ABC1_TM_sf"/>
</dbReference>
<keyword evidence="3 6" id="KW-0812">Transmembrane</keyword>
<dbReference type="InterPro" id="IPR009248">
    <property type="entry name" value="SbmA_BacA"/>
</dbReference>
<feature type="transmembrane region" description="Helical" evidence="6">
    <location>
        <begin position="30"/>
        <end position="53"/>
    </location>
</feature>
<accession>Q20XB3</accession>
<dbReference type="InterPro" id="IPR050835">
    <property type="entry name" value="ABC_transporter_sub-D"/>
</dbReference>
<keyword evidence="2" id="KW-0813">Transport</keyword>
<feature type="transmembrane region" description="Helical" evidence="6">
    <location>
        <begin position="153"/>
        <end position="172"/>
    </location>
</feature>
<organism evidence="7">
    <name type="scientific">Rhodopseudomonas palustris (strain BisB18)</name>
    <dbReference type="NCBI Taxonomy" id="316056"/>
    <lineage>
        <taxon>Bacteria</taxon>
        <taxon>Pseudomonadati</taxon>
        <taxon>Pseudomonadota</taxon>
        <taxon>Alphaproteobacteria</taxon>
        <taxon>Hyphomicrobiales</taxon>
        <taxon>Nitrobacteraceae</taxon>
        <taxon>Rhodopseudomonas</taxon>
    </lineage>
</organism>
<feature type="transmembrane region" description="Helical" evidence="6">
    <location>
        <begin position="73"/>
        <end position="95"/>
    </location>
</feature>
<sequence length="388" mass="42429">MSLFPTTGSNGRRLVLFWQLSRRFWLGGRWSVTALAAMLLGVVLLQLLVQVSLNLWNRNFFDALERRDGYAMWAQAELFFPLAAASVLLAATSVWGRMTTQRKWREAMTRDIIETWAAKNHDGEIEGGLDGAENPEYRIAEDVRVATDAPVDLSLAFISSGLTAATFFGVLWTVGGSIEFQLFGKHHEIPGYLVIGVVMYSTLMTSLMLLLGRRMPGVIETKNQAEAEFRAAAEIMRGDRADTDGVAQAKKATLLQRLGKVLASWRELCWQLARTTLVSQTNFLFAPIAAYILCVPKYASGGMTLGEVTQSAAAFVTVQGAINWLVDNYQRLADWRSSAHRVSSLLLAIDNMDDAGGLDANGAAAGGLDAGEADAAMLRDTADKAARR</sequence>
<dbReference type="KEGG" id="rpc:RPC_4701"/>
<protein>
    <submittedName>
        <fullName evidence="7">ABC transporter-like</fullName>
    </submittedName>
</protein>